<dbReference type="Proteomes" id="UP000178615">
    <property type="component" value="Unassembled WGS sequence"/>
</dbReference>
<reference evidence="2 3" key="1">
    <citation type="journal article" date="2016" name="Nat. Commun.">
        <title>Thousands of microbial genomes shed light on interconnected biogeochemical processes in an aquifer system.</title>
        <authorList>
            <person name="Anantharaman K."/>
            <person name="Brown C.T."/>
            <person name="Hug L.A."/>
            <person name="Sharon I."/>
            <person name="Castelle C.J."/>
            <person name="Probst A.J."/>
            <person name="Thomas B.C."/>
            <person name="Singh A."/>
            <person name="Wilkins M.J."/>
            <person name="Karaoz U."/>
            <person name="Brodie E.L."/>
            <person name="Williams K.H."/>
            <person name="Hubbard S.S."/>
            <person name="Banfield J.F."/>
        </authorList>
    </citation>
    <scope>NUCLEOTIDE SEQUENCE [LARGE SCALE GENOMIC DNA]</scope>
</reference>
<keyword evidence="1" id="KW-0812">Transmembrane</keyword>
<proteinExistence type="predicted"/>
<organism evidence="2 3">
    <name type="scientific">candidate division WWE3 bacterium RBG_19FT_COMBO_34_6</name>
    <dbReference type="NCBI Taxonomy" id="1802612"/>
    <lineage>
        <taxon>Bacteria</taxon>
        <taxon>Katanobacteria</taxon>
    </lineage>
</organism>
<accession>A0A1F4UJT9</accession>
<gene>
    <name evidence="2" type="ORF">A2V49_01175</name>
</gene>
<evidence type="ECO:0000313" key="2">
    <source>
        <dbReference type="EMBL" id="OGC45207.1"/>
    </source>
</evidence>
<feature type="transmembrane region" description="Helical" evidence="1">
    <location>
        <begin position="835"/>
        <end position="857"/>
    </location>
</feature>
<dbReference type="AlphaFoldDB" id="A0A1F4UJT9"/>
<evidence type="ECO:0000256" key="1">
    <source>
        <dbReference type="SAM" id="Phobius"/>
    </source>
</evidence>
<name>A0A1F4UJT9_UNCKA</name>
<keyword evidence="1" id="KW-1133">Transmembrane helix</keyword>
<feature type="transmembrane region" description="Helical" evidence="1">
    <location>
        <begin position="890"/>
        <end position="910"/>
    </location>
</feature>
<evidence type="ECO:0000313" key="3">
    <source>
        <dbReference type="Proteomes" id="UP000178615"/>
    </source>
</evidence>
<sequence>MANTNSLYQLFGGYNPNERPKKIRRYSAPIDKLNLDPDFLTAELSAALEEDLENTIEYVNPSTYAKKVFIDDIKRALVVQVSPKKEAYDTTRALELGEEEQTAGVQLKLNINPYDWATNPEKEYQKIKDELKNSVINWADFSSYAEQTELWNPLLKGETKINKLTDKLFDTNKRSFHVVDTGYNAEKLLRIDDKGNVITVLDDSPRQVGDSFKKFIRSSQNSGARNGAYLAHINIASNSIAQNLQQIIYDNEHYIANSMGRLLQDSEIKVTQDFINKQEILKDVAGLQGDGDKTSRYIYRKFNDKEIIKISDENIGWGLGRASEEISKISIDDPTGAVVILNKHIGELGKTKGHVLKNIDKKIAYYKAYDPAALPGFMHFVSPLVGQTYLTDGRVGGLLGDSLGSINNTMNNAVTALQRPGVTKLDTLVIINKCKGELTDKMKDFANTGVIGYGGVDVMVRSMGEQLSSGPIGQVVQTNANLTLARNMANVASQATNTNVTEGRMDFVRMWDKNGPVGIAMDYLWDRARTRIDGFAPASVVTEFLQRNHYFGLRYMETKAGTPAKGYKLADKLIRSRIFDNNQTVKFTAGGVNLKFKFKGGENLEIMRAKFYPSFNKDIEHSARHYNPATKKHDGSLIFGTAITVKLNDNDIIDILNGNVSRQLLRNIKIVYGEGEVNNLLAAGDSFRALLFKHKDELGLEFAGGKLVNSAKNQEIISNLMKALHLRAIDPNFIGIFSQHAGLLQKLSSLLNRLQNFLFTKIFGKILKYVKFLSPITYLKRLGAQAISKYLMAKGAMQGFVRTISAKIAAKIATNVALKAAIASIAQSLAGAIDVATGGLATIVSHIIALIVTEVVVRVMDKLQGMIKSIREGTFIEDVFEEGAKKFMKAGITATACCLFCIFIPIMFLFQTFMAAITPVDTTIMSSGDSMRESGGPGDTFQYNGPVVPGLGCFVWAEESFTGSVGEAAFDILKDAESYLVGNFGHYLTRLCEAGEIRVVWAGSAVACGFATSANGGEIRFGTGQCWAYTESNQGRFTYLFAHETGHIFSWRRPSVMTSLAEARTFDGGTLPTYNGVCSRSGPAGEDISETIGNWVTYHRDCPNLPNQDEFWNVQYIGHRNLAQSNELFGP</sequence>
<keyword evidence="1" id="KW-0472">Membrane</keyword>
<dbReference type="EMBL" id="MEUV01000045">
    <property type="protein sequence ID" value="OGC45207.1"/>
    <property type="molecule type" value="Genomic_DNA"/>
</dbReference>
<protein>
    <submittedName>
        <fullName evidence="2">Uncharacterized protein</fullName>
    </submittedName>
</protein>
<comment type="caution">
    <text evidence="2">The sequence shown here is derived from an EMBL/GenBank/DDBJ whole genome shotgun (WGS) entry which is preliminary data.</text>
</comment>